<dbReference type="SUPFAM" id="SSF117281">
    <property type="entry name" value="Kelch motif"/>
    <property type="match status" value="2"/>
</dbReference>
<dbReference type="AlphaFoldDB" id="F9W829"/>
<dbReference type="PANTHER" id="PTHR46093:SF18">
    <property type="entry name" value="FIBRONECTIN TYPE-III DOMAIN-CONTAINING PROTEIN"/>
    <property type="match status" value="1"/>
</dbReference>
<accession>F9W829</accession>
<dbReference type="OMA" id="AMNDTWE"/>
<dbReference type="VEuPathDB" id="TriTrypDB:TcIL3000_0_41130"/>
<keyword evidence="2" id="KW-0677">Repeat</keyword>
<dbReference type="PANTHER" id="PTHR46093">
    <property type="entry name" value="ACYL-COA-BINDING DOMAIN-CONTAINING PROTEIN 5"/>
    <property type="match status" value="1"/>
</dbReference>
<reference evidence="5" key="1">
    <citation type="submission" date="2011-07" db="EMBL/GenBank/DDBJ databases">
        <title>Divergent evolution of antigenic variation in African trypanosomes.</title>
        <authorList>
            <person name="Jackson A.P."/>
            <person name="Berry A."/>
            <person name="Allison H.C."/>
            <person name="Burton P."/>
            <person name="Anderson J."/>
            <person name="Aslett M."/>
            <person name="Brown R."/>
            <person name="Corton N."/>
            <person name="Harris D."/>
            <person name="Hauser H."/>
            <person name="Gamble J."/>
            <person name="Gilderthorp R."/>
            <person name="McQuillan J."/>
            <person name="Quail M.A."/>
            <person name="Sanders M."/>
            <person name="Van Tonder A."/>
            <person name="Ginger M.L."/>
            <person name="Donelson J.E."/>
            <person name="Field M.C."/>
            <person name="Barry J.D."/>
            <person name="Berriman M."/>
            <person name="Hertz-Fowler C."/>
        </authorList>
    </citation>
    <scope>NUCLEOTIDE SEQUENCE [LARGE SCALE GENOMIC DNA]</scope>
    <source>
        <strain evidence="5">IL3000</strain>
    </source>
</reference>
<comment type="caution">
    <text evidence="4">The sequence shown here is derived from an EMBL/GenBank/DDBJ whole genome shotgun (WGS) entry which is preliminary data.</text>
</comment>
<evidence type="ECO:0000313" key="4">
    <source>
        <dbReference type="EMBL" id="CCD13355.1"/>
    </source>
</evidence>
<feature type="compositionally biased region" description="Polar residues" evidence="3">
    <location>
        <begin position="107"/>
        <end position="116"/>
    </location>
</feature>
<dbReference type="Proteomes" id="UP000000702">
    <property type="component" value="Unassembled WGS sequence"/>
</dbReference>
<feature type="region of interest" description="Disordered" evidence="3">
    <location>
        <begin position="107"/>
        <end position="139"/>
    </location>
</feature>
<reference evidence="4 5" key="2">
    <citation type="journal article" date="2012" name="Proc. Natl. Acad. Sci. U.S.A.">
        <title>Antigenic diversity is generated by distinct evolutionary mechanisms in African trypanosome species.</title>
        <authorList>
            <person name="Jackson A.P."/>
            <person name="Berry A."/>
            <person name="Aslett M."/>
            <person name="Allison H.C."/>
            <person name="Burton P."/>
            <person name="Vavrova-Anderson J."/>
            <person name="Brown R."/>
            <person name="Browne H."/>
            <person name="Corton N."/>
            <person name="Hauser H."/>
            <person name="Gamble J."/>
            <person name="Gilderthorp R."/>
            <person name="Marcello L."/>
            <person name="McQuillan J."/>
            <person name="Otto T.D."/>
            <person name="Quail M.A."/>
            <person name="Sanders M.J."/>
            <person name="van Tonder A."/>
            <person name="Ginger M.L."/>
            <person name="Field M.C."/>
            <person name="Barry J.D."/>
            <person name="Hertz-Fowler C."/>
            <person name="Berriman M."/>
        </authorList>
    </citation>
    <scope>NUCLEOTIDE SEQUENCE [LARGE SCALE GENOMIC DNA]</scope>
    <source>
        <strain evidence="4 5">IL3000</strain>
    </source>
</reference>
<organism evidence="4 5">
    <name type="scientific">Trypanosoma congolense (strain IL3000)</name>
    <dbReference type="NCBI Taxonomy" id="1068625"/>
    <lineage>
        <taxon>Eukaryota</taxon>
        <taxon>Discoba</taxon>
        <taxon>Euglenozoa</taxon>
        <taxon>Kinetoplastea</taxon>
        <taxon>Metakinetoplastina</taxon>
        <taxon>Trypanosomatida</taxon>
        <taxon>Trypanosomatidae</taxon>
        <taxon>Trypanosoma</taxon>
        <taxon>Nannomonas</taxon>
    </lineage>
</organism>
<proteinExistence type="predicted"/>
<name>F9W829_TRYCI</name>
<evidence type="ECO:0000256" key="2">
    <source>
        <dbReference type="ARBA" id="ARBA00022737"/>
    </source>
</evidence>
<evidence type="ECO:0000256" key="3">
    <source>
        <dbReference type="SAM" id="MobiDB-lite"/>
    </source>
</evidence>
<protein>
    <submittedName>
        <fullName evidence="4">WGS project CAEQ00000000 data, annotated contig 1695</fullName>
    </submittedName>
</protein>
<keyword evidence="1" id="KW-0880">Kelch repeat</keyword>
<keyword evidence="5" id="KW-1185">Reference proteome</keyword>
<evidence type="ECO:0000256" key="1">
    <source>
        <dbReference type="ARBA" id="ARBA00022441"/>
    </source>
</evidence>
<dbReference type="EMBL" id="CAEQ01001125">
    <property type="protein sequence ID" value="CCD13355.1"/>
    <property type="molecule type" value="Genomic_DNA"/>
</dbReference>
<sequence length="640" mass="72372">MIPSYYVAMHQLHSHEVNNVSIRSHPAAASVRNMYTEKELRQPLRQVPDPRSGHVLLSCPQRRSIILHGGLNIGPNGAMNDTWEFSVDLQRWVQLICRGATANGTNSVRENASVGGSRSGGATAVSSHNQYYGNTDVPADDGEMPPKAFGQCGALFGDGRFLMIHGGIAASCITPSSVYQLDIEKRLWTKLNLTQPIPPIWGSVAQVVRLPASVAADTGGREITRTEATGEERFVEVVVIFGGVDQEKAYNDTYYLYLTEPPPSSGCKEYAEGEMRVVKKLESLPTDIFPGRRRACSVVCNNFFLFVFGGREENTFYNDLWVLNSITQRWIMVRAETPQRYMQEFFRFPYSREPGDRIMALVRKLLEVRRVEQTSVGVTESPHRCMRYNGSAYWRTGAVMSSYGTNVFILGGFTMDKIGSMITHDDVHIYDYVHHIWREAHVEEGRCLPAFPPNYFSPAQEGVAPQWGLVQNVRSTRVVGRTMAAICPDPVQPSLRFFLFGGRVEDDPCGELYDVRIHLELPKAPSPADPVLERQRELAAVCFPPTWERAPWEISAYCRRSLHQQMVDWIRPLLKEDESLSTVRRVVWQPFLTSHLVSVPKSWRREACELGVSIREKVGKLSIAMQRFLEECPLFVLREH</sequence>
<dbReference type="InterPro" id="IPR015915">
    <property type="entry name" value="Kelch-typ_b-propeller"/>
</dbReference>
<gene>
    <name evidence="4" type="ORF">TCIL3000_0_41130</name>
</gene>
<feature type="compositionally biased region" description="Polar residues" evidence="3">
    <location>
        <begin position="124"/>
        <end position="133"/>
    </location>
</feature>
<dbReference type="Gene3D" id="2.120.10.80">
    <property type="entry name" value="Kelch-type beta propeller"/>
    <property type="match status" value="2"/>
</dbReference>
<evidence type="ECO:0000313" key="5">
    <source>
        <dbReference type="Proteomes" id="UP000000702"/>
    </source>
</evidence>